<keyword evidence="6 9" id="KW-0863">Zinc-finger</keyword>
<evidence type="ECO:0000259" key="11">
    <source>
        <dbReference type="PROSITE" id="PS51873"/>
    </source>
</evidence>
<feature type="domain" description="RING-type" evidence="10">
    <location>
        <begin position="169"/>
        <end position="210"/>
    </location>
</feature>
<dbReference type="InterPro" id="IPR031127">
    <property type="entry name" value="E3_UB_ligase_RBR"/>
</dbReference>
<sequence>MDIVRMRLLGKVKEAVGALKVRVENLAAGEKIEGWHPSLGHSKSRFIHTVAQETGGFLRADHQRKVLKAYGKPDVVGVIRTMVAAELRRLASRECLFTLQRQTVGFFIRQGVPVLQEMFGAESVRFNPASGMITVRGEDARHTLRGLIDQATAETEIAVAANMATEQICTVCYDTATNPLVLGCAHVYCMPCMRHLLMSAEEADKFPLTCAAFTSYVTRNPQSLKYCRTPDCNQIYRAATDDRVGGAGAGCAVQCPSCFSSVCAVCHEDGHPGMSCENARVSKDHNGLSEAWVRQMKKCPNCQAPIEKAGGCNHMACRCGAHICWRCMGVFGAETIYGHMNAAHGGIHDEGVVPEHVNYEEQELVLRQAREARQRAPAHAVVQIPPLPQPRFPQRVVGDLAGIRAQIRRANEAGGQRMAARVAQA</sequence>
<dbReference type="InParanoid" id="A0A067NLY7"/>
<protein>
    <recommendedName>
        <fullName evidence="2">RBR-type E3 ubiquitin transferase</fullName>
        <ecNumber evidence="2">2.3.2.31</ecNumber>
    </recommendedName>
</protein>
<dbReference type="SMART" id="SM00647">
    <property type="entry name" value="IBR"/>
    <property type="match status" value="2"/>
</dbReference>
<dbReference type="InterPro" id="IPR018957">
    <property type="entry name" value="Znf_C3HC4_RING-type"/>
</dbReference>
<reference evidence="13" key="1">
    <citation type="journal article" date="2014" name="Proc. Natl. Acad. Sci. U.S.A.">
        <title>Extensive sampling of basidiomycete genomes demonstrates inadequacy of the white-rot/brown-rot paradigm for wood decay fungi.</title>
        <authorList>
            <person name="Riley R."/>
            <person name="Salamov A.A."/>
            <person name="Brown D.W."/>
            <person name="Nagy L.G."/>
            <person name="Floudas D."/>
            <person name="Held B.W."/>
            <person name="Levasseur A."/>
            <person name="Lombard V."/>
            <person name="Morin E."/>
            <person name="Otillar R."/>
            <person name="Lindquist E.A."/>
            <person name="Sun H."/>
            <person name="LaButti K.M."/>
            <person name="Schmutz J."/>
            <person name="Jabbour D."/>
            <person name="Luo H."/>
            <person name="Baker S.E."/>
            <person name="Pisabarro A.G."/>
            <person name="Walton J.D."/>
            <person name="Blanchette R.A."/>
            <person name="Henrissat B."/>
            <person name="Martin F."/>
            <person name="Cullen D."/>
            <person name="Hibbett D.S."/>
            <person name="Grigoriev I.V."/>
        </authorList>
    </citation>
    <scope>NUCLEOTIDE SEQUENCE [LARGE SCALE GENOMIC DNA]</scope>
    <source>
        <strain evidence="13">PC15</strain>
    </source>
</reference>
<dbReference type="InterPro" id="IPR017907">
    <property type="entry name" value="Znf_RING_CS"/>
</dbReference>
<dbReference type="AlphaFoldDB" id="A0A067NLY7"/>
<dbReference type="Proteomes" id="UP000027073">
    <property type="component" value="Unassembled WGS sequence"/>
</dbReference>
<dbReference type="Pfam" id="PF00097">
    <property type="entry name" value="zf-C3HC4"/>
    <property type="match status" value="1"/>
</dbReference>
<dbReference type="SUPFAM" id="SSF57850">
    <property type="entry name" value="RING/U-box"/>
    <property type="match status" value="2"/>
</dbReference>
<evidence type="ECO:0000259" key="10">
    <source>
        <dbReference type="PROSITE" id="PS50089"/>
    </source>
</evidence>
<dbReference type="GO" id="GO:0008270">
    <property type="term" value="F:zinc ion binding"/>
    <property type="evidence" value="ECO:0007669"/>
    <property type="project" value="UniProtKB-KW"/>
</dbReference>
<dbReference type="Gene3D" id="1.20.120.1750">
    <property type="match status" value="1"/>
</dbReference>
<dbReference type="EMBL" id="KL198008">
    <property type="protein sequence ID" value="KDQ28025.1"/>
    <property type="molecule type" value="Genomic_DNA"/>
</dbReference>
<dbReference type="OrthoDB" id="1431934at2759"/>
<dbReference type="GO" id="GO:0016567">
    <property type="term" value="P:protein ubiquitination"/>
    <property type="evidence" value="ECO:0007669"/>
    <property type="project" value="InterPro"/>
</dbReference>
<dbReference type="CDD" id="cd20335">
    <property type="entry name" value="BRcat_RBR"/>
    <property type="match status" value="1"/>
</dbReference>
<evidence type="ECO:0000313" key="12">
    <source>
        <dbReference type="EMBL" id="KDQ28025.1"/>
    </source>
</evidence>
<dbReference type="PROSITE" id="PS50089">
    <property type="entry name" value="ZF_RING_2"/>
    <property type="match status" value="1"/>
</dbReference>
<proteinExistence type="predicted"/>
<dbReference type="InterPro" id="IPR013083">
    <property type="entry name" value="Znf_RING/FYVE/PHD"/>
</dbReference>
<dbReference type="PANTHER" id="PTHR11685">
    <property type="entry name" value="RBR FAMILY RING FINGER AND IBR DOMAIN-CONTAINING"/>
    <property type="match status" value="1"/>
</dbReference>
<keyword evidence="4" id="KW-0479">Metal-binding</keyword>
<keyword evidence="3" id="KW-0808">Transferase</keyword>
<keyword evidence="8" id="KW-0862">Zinc</keyword>
<keyword evidence="5" id="KW-0677">Repeat</keyword>
<dbReference type="STRING" id="1137138.A0A067NLY7"/>
<dbReference type="HOGENOM" id="CLU_004235_3_2_1"/>
<evidence type="ECO:0000256" key="1">
    <source>
        <dbReference type="ARBA" id="ARBA00001798"/>
    </source>
</evidence>
<evidence type="ECO:0000256" key="6">
    <source>
        <dbReference type="ARBA" id="ARBA00022771"/>
    </source>
</evidence>
<keyword evidence="7" id="KW-0833">Ubl conjugation pathway</keyword>
<evidence type="ECO:0000256" key="7">
    <source>
        <dbReference type="ARBA" id="ARBA00022786"/>
    </source>
</evidence>
<dbReference type="InterPro" id="IPR044066">
    <property type="entry name" value="TRIAD_supradom"/>
</dbReference>
<dbReference type="InterPro" id="IPR001841">
    <property type="entry name" value="Znf_RING"/>
</dbReference>
<gene>
    <name evidence="12" type="ORF">PLEOSDRAFT_28175</name>
</gene>
<feature type="domain" description="RING-type" evidence="11">
    <location>
        <begin position="165"/>
        <end position="350"/>
    </location>
</feature>
<evidence type="ECO:0000256" key="4">
    <source>
        <dbReference type="ARBA" id="ARBA00022723"/>
    </source>
</evidence>
<name>A0A067NLY7_PLEO1</name>
<accession>A0A067NLY7</accession>
<organism evidence="12 13">
    <name type="scientific">Pleurotus ostreatus (strain PC15)</name>
    <name type="common">Oyster mushroom</name>
    <dbReference type="NCBI Taxonomy" id="1137138"/>
    <lineage>
        <taxon>Eukaryota</taxon>
        <taxon>Fungi</taxon>
        <taxon>Dikarya</taxon>
        <taxon>Basidiomycota</taxon>
        <taxon>Agaricomycotina</taxon>
        <taxon>Agaricomycetes</taxon>
        <taxon>Agaricomycetidae</taxon>
        <taxon>Agaricales</taxon>
        <taxon>Pleurotineae</taxon>
        <taxon>Pleurotaceae</taxon>
        <taxon>Pleurotus</taxon>
    </lineage>
</organism>
<dbReference type="InterPro" id="IPR002867">
    <property type="entry name" value="IBR_dom"/>
</dbReference>
<dbReference type="EC" id="2.3.2.31" evidence="2"/>
<dbReference type="PROSITE" id="PS51873">
    <property type="entry name" value="TRIAD"/>
    <property type="match status" value="1"/>
</dbReference>
<dbReference type="GO" id="GO:0061630">
    <property type="term" value="F:ubiquitin protein ligase activity"/>
    <property type="evidence" value="ECO:0007669"/>
    <property type="project" value="UniProtKB-EC"/>
</dbReference>
<dbReference type="Pfam" id="PF22191">
    <property type="entry name" value="IBR_1"/>
    <property type="match status" value="1"/>
</dbReference>
<evidence type="ECO:0000313" key="13">
    <source>
        <dbReference type="Proteomes" id="UP000027073"/>
    </source>
</evidence>
<evidence type="ECO:0000256" key="9">
    <source>
        <dbReference type="PROSITE-ProRule" id="PRU00175"/>
    </source>
</evidence>
<evidence type="ECO:0000256" key="3">
    <source>
        <dbReference type="ARBA" id="ARBA00022679"/>
    </source>
</evidence>
<dbReference type="Pfam" id="PF01485">
    <property type="entry name" value="IBR"/>
    <property type="match status" value="1"/>
</dbReference>
<evidence type="ECO:0000256" key="8">
    <source>
        <dbReference type="ARBA" id="ARBA00022833"/>
    </source>
</evidence>
<dbReference type="Gene3D" id="3.30.40.10">
    <property type="entry name" value="Zinc/RING finger domain, C3HC4 (zinc finger)"/>
    <property type="match status" value="1"/>
</dbReference>
<dbReference type="VEuPathDB" id="FungiDB:PLEOSDRAFT_28175"/>
<comment type="catalytic activity">
    <reaction evidence="1">
        <text>[E2 ubiquitin-conjugating enzyme]-S-ubiquitinyl-L-cysteine + [acceptor protein]-L-lysine = [E2 ubiquitin-conjugating enzyme]-L-cysteine + [acceptor protein]-N(6)-ubiquitinyl-L-lysine.</text>
        <dbReference type="EC" id="2.3.2.31"/>
    </reaction>
</comment>
<evidence type="ECO:0000256" key="5">
    <source>
        <dbReference type="ARBA" id="ARBA00022737"/>
    </source>
</evidence>
<evidence type="ECO:0000256" key="2">
    <source>
        <dbReference type="ARBA" id="ARBA00012251"/>
    </source>
</evidence>
<dbReference type="PROSITE" id="PS00518">
    <property type="entry name" value="ZF_RING_1"/>
    <property type="match status" value="1"/>
</dbReference>